<dbReference type="Gene3D" id="3.40.50.880">
    <property type="match status" value="1"/>
</dbReference>
<keyword evidence="1" id="KW-0346">Stress response</keyword>
<dbReference type="GO" id="GO:0019243">
    <property type="term" value="P:methylglyoxal catabolic process to D-lactate via S-lactoyl-glutathione"/>
    <property type="evidence" value="ECO:0007669"/>
    <property type="project" value="TreeGrafter"/>
</dbReference>
<dbReference type="PANTHER" id="PTHR48094">
    <property type="entry name" value="PROTEIN/NUCLEIC ACID DEGLYCASE DJ-1-RELATED"/>
    <property type="match status" value="1"/>
</dbReference>
<dbReference type="InterPro" id="IPR002818">
    <property type="entry name" value="DJ-1/PfpI"/>
</dbReference>
<sequence>MKILFVLTSHDELGNTGHKTGFWVEEFAAPYYTLSDAQASITIASPKGGQPPIDPKSELPDFQTPATVRFYKDEALKEKLAHTLKLSEVNPADYDAVFYPGGHGPLWDLANDKNSIKLIEDFYAASKPVAFVCHAPGVLLNVKAPNGEPLVKGKEVTGFSNSEEEAVQLNKIVPFLLEDEIQKLGGHYSKGHDWGTYIRKDGLLITGQNPASSEAVAKELLKVLH</sequence>
<gene>
    <name evidence="5" type="ORF">SAMN05444405_11530</name>
</gene>
<dbReference type="PANTHER" id="PTHR48094:SF11">
    <property type="entry name" value="GLUTATHIONE-INDEPENDENT GLYOXALASE HSP31-RELATED"/>
    <property type="match status" value="1"/>
</dbReference>
<keyword evidence="6" id="KW-1185">Reference proteome</keyword>
<dbReference type="EMBL" id="FQTV01000015">
    <property type="protein sequence ID" value="SHF84779.1"/>
    <property type="molecule type" value="Genomic_DNA"/>
</dbReference>
<dbReference type="STRING" id="1297750.SAMN05444405_11530"/>
<keyword evidence="2" id="KW-0456">Lyase</keyword>
<evidence type="ECO:0000256" key="3">
    <source>
        <dbReference type="ARBA" id="ARBA00038493"/>
    </source>
</evidence>
<evidence type="ECO:0000313" key="5">
    <source>
        <dbReference type="EMBL" id="SHF84779.1"/>
    </source>
</evidence>
<comment type="similarity">
    <text evidence="3">Belongs to the peptidase C56 family. HSP31-like subfamily.</text>
</comment>
<evidence type="ECO:0000256" key="1">
    <source>
        <dbReference type="ARBA" id="ARBA00023016"/>
    </source>
</evidence>
<dbReference type="SUPFAM" id="SSF52317">
    <property type="entry name" value="Class I glutamine amidotransferase-like"/>
    <property type="match status" value="1"/>
</dbReference>
<dbReference type="GO" id="GO:0008233">
    <property type="term" value="F:peptidase activity"/>
    <property type="evidence" value="ECO:0007669"/>
    <property type="project" value="UniProtKB-KW"/>
</dbReference>
<accession>A0A1M5EZY4</accession>
<dbReference type="InterPro" id="IPR029062">
    <property type="entry name" value="Class_I_gatase-like"/>
</dbReference>
<dbReference type="RefSeq" id="WP_073403214.1">
    <property type="nucleotide sequence ID" value="NZ_FQTV01000015.1"/>
</dbReference>
<reference evidence="5 6" key="1">
    <citation type="submission" date="2016-11" db="EMBL/GenBank/DDBJ databases">
        <authorList>
            <person name="Jaros S."/>
            <person name="Januszkiewicz K."/>
            <person name="Wedrychowicz H."/>
        </authorList>
    </citation>
    <scope>NUCLEOTIDE SEQUENCE [LARGE SCALE GENOMIC DNA]</scope>
    <source>
        <strain evidence="5 6">DSM 26991</strain>
    </source>
</reference>
<protein>
    <submittedName>
        <fullName evidence="5">Putative intracellular protease/amidase</fullName>
    </submittedName>
</protein>
<dbReference type="CDD" id="cd03141">
    <property type="entry name" value="GATase1_Hsp31_like"/>
    <property type="match status" value="1"/>
</dbReference>
<dbReference type="Pfam" id="PF01965">
    <property type="entry name" value="DJ-1_PfpI"/>
    <property type="match status" value="1"/>
</dbReference>
<evidence type="ECO:0000313" key="6">
    <source>
        <dbReference type="Proteomes" id="UP000184509"/>
    </source>
</evidence>
<dbReference type="GO" id="GO:0019172">
    <property type="term" value="F:glyoxalase III activity"/>
    <property type="evidence" value="ECO:0007669"/>
    <property type="project" value="TreeGrafter"/>
</dbReference>
<dbReference type="GO" id="GO:0005737">
    <property type="term" value="C:cytoplasm"/>
    <property type="evidence" value="ECO:0007669"/>
    <property type="project" value="TreeGrafter"/>
</dbReference>
<feature type="domain" description="DJ-1/PfpI" evidence="4">
    <location>
        <begin position="25"/>
        <end position="222"/>
    </location>
</feature>
<dbReference type="Proteomes" id="UP000184509">
    <property type="component" value="Unassembled WGS sequence"/>
</dbReference>
<keyword evidence="5" id="KW-0645">Protease</keyword>
<dbReference type="GO" id="GO:0006508">
    <property type="term" value="P:proteolysis"/>
    <property type="evidence" value="ECO:0007669"/>
    <property type="project" value="UniProtKB-KW"/>
</dbReference>
<keyword evidence="5" id="KW-0378">Hydrolase</keyword>
<name>A0A1M5EZY4_9BACE</name>
<dbReference type="InterPro" id="IPR050325">
    <property type="entry name" value="Prot/Nucl_acid_deglycase"/>
</dbReference>
<organism evidence="5 6">
    <name type="scientific">Bacteroides luti</name>
    <dbReference type="NCBI Taxonomy" id="1297750"/>
    <lineage>
        <taxon>Bacteria</taxon>
        <taxon>Pseudomonadati</taxon>
        <taxon>Bacteroidota</taxon>
        <taxon>Bacteroidia</taxon>
        <taxon>Bacteroidales</taxon>
        <taxon>Bacteroidaceae</taxon>
        <taxon>Bacteroides</taxon>
    </lineage>
</organism>
<proteinExistence type="inferred from homology"/>
<evidence type="ECO:0000259" key="4">
    <source>
        <dbReference type="Pfam" id="PF01965"/>
    </source>
</evidence>
<evidence type="ECO:0000256" key="2">
    <source>
        <dbReference type="ARBA" id="ARBA00023239"/>
    </source>
</evidence>
<dbReference type="OrthoDB" id="9797664at2"/>
<dbReference type="AlphaFoldDB" id="A0A1M5EZY4"/>